<dbReference type="GO" id="GO:0016491">
    <property type="term" value="F:oxidoreductase activity"/>
    <property type="evidence" value="ECO:0007669"/>
    <property type="project" value="UniProtKB-KW"/>
</dbReference>
<comment type="caution">
    <text evidence="3">The sequence shown here is derived from an EMBL/GenBank/DDBJ whole genome shotgun (WGS) entry which is preliminary data.</text>
</comment>
<protein>
    <submittedName>
        <fullName evidence="3">FAD-dependent oxidoreductase</fullName>
    </submittedName>
</protein>
<reference evidence="3 4" key="1">
    <citation type="submission" date="2023-03" db="EMBL/GenBank/DDBJ databases">
        <title>YIM 152171 draft genome.</title>
        <authorList>
            <person name="Yang Z."/>
        </authorList>
    </citation>
    <scope>NUCLEOTIDE SEQUENCE [LARGE SCALE GENOMIC DNA]</scope>
    <source>
        <strain evidence="3 4">YIM 152171</strain>
    </source>
</reference>
<organism evidence="3 4">
    <name type="scientific">Marinimicrococcus flavescens</name>
    <dbReference type="NCBI Taxonomy" id="3031815"/>
    <lineage>
        <taxon>Bacteria</taxon>
        <taxon>Pseudomonadati</taxon>
        <taxon>Pseudomonadota</taxon>
        <taxon>Alphaproteobacteria</taxon>
        <taxon>Geminicoccales</taxon>
        <taxon>Geminicoccaceae</taxon>
        <taxon>Marinimicrococcus</taxon>
    </lineage>
</organism>
<gene>
    <name evidence="3" type="ORF">PZ740_09415</name>
</gene>
<dbReference type="EMBL" id="JARGEQ010000091">
    <property type="protein sequence ID" value="MDF1586601.1"/>
    <property type="molecule type" value="Genomic_DNA"/>
</dbReference>
<dbReference type="Gene3D" id="3.30.9.10">
    <property type="entry name" value="D-Amino Acid Oxidase, subunit A, domain 2"/>
    <property type="match status" value="1"/>
</dbReference>
<sequence length="419" mass="45054">MGAGQGRHVVVVGAGIVGASCALFLQRDGHEVTLVDPREPGGGTSLGNAGIISLGSISPVGTRAMLARVPSMLLDRDSPLSLRWRHLPELLPWLVRLVLASRPERVEELSRALAALLDRADQAHDILIQQCGLADLVRSGGWLKVACSREKLLASTAGERAMLERHGRAFEMLDAAQVHDLEPALSAEVAGGLLLPHNRAVRHPQRYVAGIVATFLERGGRHVRAPARELLVEGGRIAGVASEAGKLPADAVVIAAGAFSRKLAGLAGLRVPLEAERGYHLMLPHPAETLRRPVYSIDDGFVLAPMEHGIRLTGGVELASLEAPPDFRRVRRLVPRAQRLLPQLSAEIRSEWQGHRPSLPDSLPVIGRAPGRDNLFLAFGHQHIGLTLGPATGQLVADLVAGREPPVDLAPYRADRRFY</sequence>
<keyword evidence="1" id="KW-0560">Oxidoreductase</keyword>
<dbReference type="InterPro" id="IPR006076">
    <property type="entry name" value="FAD-dep_OxRdtase"/>
</dbReference>
<dbReference type="PANTHER" id="PTHR13847">
    <property type="entry name" value="SARCOSINE DEHYDROGENASE-RELATED"/>
    <property type="match status" value="1"/>
</dbReference>
<dbReference type="Pfam" id="PF01266">
    <property type="entry name" value="DAO"/>
    <property type="match status" value="1"/>
</dbReference>
<dbReference type="GO" id="GO:0005737">
    <property type="term" value="C:cytoplasm"/>
    <property type="evidence" value="ECO:0007669"/>
    <property type="project" value="TreeGrafter"/>
</dbReference>
<dbReference type="Gene3D" id="3.50.50.60">
    <property type="entry name" value="FAD/NAD(P)-binding domain"/>
    <property type="match status" value="2"/>
</dbReference>
<evidence type="ECO:0000313" key="4">
    <source>
        <dbReference type="Proteomes" id="UP001301140"/>
    </source>
</evidence>
<proteinExistence type="predicted"/>
<accession>A0AAP4D6H0</accession>
<dbReference type="InterPro" id="IPR036188">
    <property type="entry name" value="FAD/NAD-bd_sf"/>
</dbReference>
<dbReference type="PROSITE" id="PS51257">
    <property type="entry name" value="PROKAR_LIPOPROTEIN"/>
    <property type="match status" value="1"/>
</dbReference>
<dbReference type="SUPFAM" id="SSF54373">
    <property type="entry name" value="FAD-linked reductases, C-terminal domain"/>
    <property type="match status" value="1"/>
</dbReference>
<dbReference type="SUPFAM" id="SSF51905">
    <property type="entry name" value="FAD/NAD(P)-binding domain"/>
    <property type="match status" value="1"/>
</dbReference>
<dbReference type="AlphaFoldDB" id="A0AAP4D6H0"/>
<dbReference type="PANTHER" id="PTHR13847:SF289">
    <property type="entry name" value="GLYCINE OXIDASE"/>
    <property type="match status" value="1"/>
</dbReference>
<evidence type="ECO:0000256" key="1">
    <source>
        <dbReference type="ARBA" id="ARBA00023002"/>
    </source>
</evidence>
<dbReference type="Proteomes" id="UP001301140">
    <property type="component" value="Unassembled WGS sequence"/>
</dbReference>
<feature type="domain" description="FAD dependent oxidoreductase" evidence="2">
    <location>
        <begin position="8"/>
        <end position="399"/>
    </location>
</feature>
<keyword evidence="4" id="KW-1185">Reference proteome</keyword>
<name>A0AAP4D6H0_9PROT</name>
<evidence type="ECO:0000259" key="2">
    <source>
        <dbReference type="Pfam" id="PF01266"/>
    </source>
</evidence>
<dbReference type="RefSeq" id="WP_327789017.1">
    <property type="nucleotide sequence ID" value="NZ_JARGEQ010000091.1"/>
</dbReference>
<evidence type="ECO:0000313" key="3">
    <source>
        <dbReference type="EMBL" id="MDF1586601.1"/>
    </source>
</evidence>